<reference evidence="2" key="1">
    <citation type="journal article" date="2014" name="Int. J. Syst. Evol. Microbiol.">
        <title>Complete genome sequence of Corynebacterium casei LMG S-19264T (=DSM 44701T), isolated from a smear-ripened cheese.</title>
        <authorList>
            <consortium name="US DOE Joint Genome Institute (JGI-PGF)"/>
            <person name="Walter F."/>
            <person name="Albersmeier A."/>
            <person name="Kalinowski J."/>
            <person name="Ruckert C."/>
        </authorList>
    </citation>
    <scope>NUCLEOTIDE SEQUENCE</scope>
    <source>
        <strain evidence="2">CGMCC 4.7110</strain>
    </source>
</reference>
<reference evidence="2" key="2">
    <citation type="submission" date="2020-09" db="EMBL/GenBank/DDBJ databases">
        <authorList>
            <person name="Sun Q."/>
            <person name="Zhou Y."/>
        </authorList>
    </citation>
    <scope>NUCLEOTIDE SEQUENCE</scope>
    <source>
        <strain evidence="2">CGMCC 4.7110</strain>
    </source>
</reference>
<proteinExistence type="predicted"/>
<evidence type="ECO:0008006" key="4">
    <source>
        <dbReference type="Google" id="ProtNLM"/>
    </source>
</evidence>
<dbReference type="SUPFAM" id="SSF47090">
    <property type="entry name" value="PGBD-like"/>
    <property type="match status" value="1"/>
</dbReference>
<evidence type="ECO:0000313" key="2">
    <source>
        <dbReference type="EMBL" id="GGN10037.1"/>
    </source>
</evidence>
<dbReference type="InterPro" id="IPR036365">
    <property type="entry name" value="PGBD-like_sf"/>
</dbReference>
<keyword evidence="3" id="KW-1185">Reference proteome</keyword>
<evidence type="ECO:0000313" key="3">
    <source>
        <dbReference type="Proteomes" id="UP000653411"/>
    </source>
</evidence>
<dbReference type="InterPro" id="IPR036366">
    <property type="entry name" value="PGBDSf"/>
</dbReference>
<dbReference type="RefSeq" id="WP_189263698.1">
    <property type="nucleotide sequence ID" value="NZ_BMML01000007.1"/>
</dbReference>
<keyword evidence="1" id="KW-0732">Signal</keyword>
<protein>
    <recommendedName>
        <fullName evidence="4">Peptidoglycan binding-like domain-containing protein</fullName>
    </recommendedName>
</protein>
<dbReference type="Proteomes" id="UP000653411">
    <property type="component" value="Unassembled WGS sequence"/>
</dbReference>
<organism evidence="2 3">
    <name type="scientific">Streptomyces fuscichromogenes</name>
    <dbReference type="NCBI Taxonomy" id="1324013"/>
    <lineage>
        <taxon>Bacteria</taxon>
        <taxon>Bacillati</taxon>
        <taxon>Actinomycetota</taxon>
        <taxon>Actinomycetes</taxon>
        <taxon>Kitasatosporales</taxon>
        <taxon>Streptomycetaceae</taxon>
        <taxon>Streptomyces</taxon>
    </lineage>
</organism>
<dbReference type="Gene3D" id="1.10.101.10">
    <property type="entry name" value="PGBD-like superfamily/PGBD"/>
    <property type="match status" value="1"/>
</dbReference>
<accession>A0A917XD03</accession>
<evidence type="ECO:0000256" key="1">
    <source>
        <dbReference type="SAM" id="SignalP"/>
    </source>
</evidence>
<gene>
    <name evidence="2" type="ORF">GCM10011578_035620</name>
</gene>
<feature type="chain" id="PRO_5036789440" description="Peptidoglycan binding-like domain-containing protein" evidence="1">
    <location>
        <begin position="40"/>
        <end position="146"/>
    </location>
</feature>
<feature type="signal peptide" evidence="1">
    <location>
        <begin position="1"/>
        <end position="39"/>
    </location>
</feature>
<sequence>MIRSTARTRTRTAHAKLAALVTVGVLGASLVALAPAASAATYTCHPSWKASGGLYYLYEGYSDTNTTNTKKGQSGDRVIEVQCLLTYWADRVGESKYDPKGIDGQFGTNTENAVINAQKACFSDSSEWDGEVGPNTWPCLRRWSTT</sequence>
<comment type="caution">
    <text evidence="2">The sequence shown here is derived from an EMBL/GenBank/DDBJ whole genome shotgun (WGS) entry which is preliminary data.</text>
</comment>
<dbReference type="EMBL" id="BMML01000007">
    <property type="protein sequence ID" value="GGN10037.1"/>
    <property type="molecule type" value="Genomic_DNA"/>
</dbReference>
<name>A0A917XD03_9ACTN</name>
<dbReference type="AlphaFoldDB" id="A0A917XD03"/>